<evidence type="ECO:0000313" key="2">
    <source>
        <dbReference type="EMBL" id="PVH96692.1"/>
    </source>
</evidence>
<reference evidence="2 3" key="1">
    <citation type="journal article" date="2018" name="Sci. Rep.">
        <title>Comparative genomics provides insights into the lifestyle and reveals functional heterogeneity of dark septate endophytic fungi.</title>
        <authorList>
            <person name="Knapp D.G."/>
            <person name="Nemeth J.B."/>
            <person name="Barry K."/>
            <person name="Hainaut M."/>
            <person name="Henrissat B."/>
            <person name="Johnson J."/>
            <person name="Kuo A."/>
            <person name="Lim J.H.P."/>
            <person name="Lipzen A."/>
            <person name="Nolan M."/>
            <person name="Ohm R.A."/>
            <person name="Tamas L."/>
            <person name="Grigoriev I.V."/>
            <person name="Spatafora J.W."/>
            <person name="Nagy L.G."/>
            <person name="Kovacs G.M."/>
        </authorList>
    </citation>
    <scope>NUCLEOTIDE SEQUENCE [LARGE SCALE GENOMIC DNA]</scope>
    <source>
        <strain evidence="2 3">DSE2036</strain>
    </source>
</reference>
<proteinExistence type="predicted"/>
<name>A0A2V1DF13_9PLEO</name>
<keyword evidence="1" id="KW-1133">Transmembrane helix</keyword>
<dbReference type="Proteomes" id="UP000244855">
    <property type="component" value="Unassembled WGS sequence"/>
</dbReference>
<evidence type="ECO:0000313" key="3">
    <source>
        <dbReference type="Proteomes" id="UP000244855"/>
    </source>
</evidence>
<feature type="transmembrane region" description="Helical" evidence="1">
    <location>
        <begin position="36"/>
        <end position="55"/>
    </location>
</feature>
<evidence type="ECO:0000256" key="1">
    <source>
        <dbReference type="SAM" id="Phobius"/>
    </source>
</evidence>
<keyword evidence="3" id="KW-1185">Reference proteome</keyword>
<evidence type="ECO:0008006" key="4">
    <source>
        <dbReference type="Google" id="ProtNLM"/>
    </source>
</evidence>
<gene>
    <name evidence="2" type="ORF">DM02DRAFT_105711</name>
</gene>
<dbReference type="AlphaFoldDB" id="A0A2V1DF13"/>
<feature type="transmembrane region" description="Helical" evidence="1">
    <location>
        <begin position="89"/>
        <end position="109"/>
    </location>
</feature>
<keyword evidence="1" id="KW-0472">Membrane</keyword>
<accession>A0A2V1DF13</accession>
<dbReference type="EMBL" id="KZ805457">
    <property type="protein sequence ID" value="PVH96692.1"/>
    <property type="molecule type" value="Genomic_DNA"/>
</dbReference>
<protein>
    <recommendedName>
        <fullName evidence="4">Transmembrane protein</fullName>
    </recommendedName>
</protein>
<organism evidence="2 3">
    <name type="scientific">Periconia macrospinosa</name>
    <dbReference type="NCBI Taxonomy" id="97972"/>
    <lineage>
        <taxon>Eukaryota</taxon>
        <taxon>Fungi</taxon>
        <taxon>Dikarya</taxon>
        <taxon>Ascomycota</taxon>
        <taxon>Pezizomycotina</taxon>
        <taxon>Dothideomycetes</taxon>
        <taxon>Pleosporomycetidae</taxon>
        <taxon>Pleosporales</taxon>
        <taxon>Massarineae</taxon>
        <taxon>Periconiaceae</taxon>
        <taxon>Periconia</taxon>
    </lineage>
</organism>
<sequence length="112" mass="12954">MELQHQPQFDDEGAYLGRDASMLNAECGRPVKSAPSLFYVLGFCLGLRFQLYLCLSRYLSPPFRITAICFRVCFPSLCIRDFSNVAMQIHLYMYVYGYVLHICVATRLFSQF</sequence>
<keyword evidence="1" id="KW-0812">Transmembrane</keyword>